<dbReference type="GeneTree" id="ENSGT00900000141125"/>
<feature type="region of interest" description="Disordered" evidence="10">
    <location>
        <begin position="359"/>
        <end position="415"/>
    </location>
</feature>
<reference evidence="11" key="3">
    <citation type="submission" date="2025-09" db="UniProtKB">
        <authorList>
            <consortium name="Ensembl"/>
        </authorList>
    </citation>
    <scope>IDENTIFICATION</scope>
</reference>
<dbReference type="Proteomes" id="UP000694397">
    <property type="component" value="Chromosome 20"/>
</dbReference>
<dbReference type="Pfam" id="PF01161">
    <property type="entry name" value="PBP"/>
    <property type="match status" value="1"/>
</dbReference>
<reference evidence="11 12" key="1">
    <citation type="submission" date="2019-04" db="EMBL/GenBank/DDBJ databases">
        <authorList>
            <consortium name="Wellcome Sanger Institute Data Sharing"/>
        </authorList>
    </citation>
    <scope>NUCLEOTIDE SEQUENCE [LARGE SCALE GENOMIC DNA]</scope>
</reference>
<dbReference type="Gene3D" id="3.90.280.10">
    <property type="entry name" value="PEBP-like"/>
    <property type="match status" value="1"/>
</dbReference>
<keyword evidence="2" id="KW-0809">Transit peptide</keyword>
<keyword evidence="3" id="KW-0689">Ribosomal protein</keyword>
<evidence type="ECO:0000256" key="8">
    <source>
        <dbReference type="ARBA" id="ARBA00039444"/>
    </source>
</evidence>
<dbReference type="AlphaFoldDB" id="A0A8C9R4K4"/>
<comment type="similarity">
    <text evidence="7">Belongs to the phosphatidylethanolamine-binding protein family. Mitochondrion-specific ribosomal protein mL38 subfamily.</text>
</comment>
<dbReference type="PANTHER" id="PTHR11362">
    <property type="entry name" value="PHOSPHATIDYLETHANOLAMINE-BINDING PROTEIN"/>
    <property type="match status" value="1"/>
</dbReference>
<sequence>MASRMVWRAALRTGPDLGLSSLRGFTTAAALCRRAAPLGPMPNDDIDLSDPKSLKRYNSFTVYLKAAEAAKSKKCWWKTYRQYLKEENGNNDEFLVNIGLPGSQSSRSERAKERYRLVKENRHNPEMEKASRQLTLKIPVDRVQAEWECTAGPFQLRDVAMHYGVYRDLFPGAFFIPRVMLRVAYGNEATSHVHYGNHITPTEALTAPRVTFEADKGSLWTLLLTSPDEHLQDNEGEYVHWLVGNIPGNAVQSGEELCHYMPPFPVKGTGFHRFIFILFKQDKVINYEQHSRPSPCYSLKERTFKTLEFYKMHQDRMTPAGLAFFQCQWDESVTNTFHRLLNMKEPIFTFLRPPVYHPPQKRGYSKLEPNPATQDWRGRGHTQDGTPIQGGLKPQTHQRAGTGETRRATAPPSMQ</sequence>
<dbReference type="SUPFAM" id="SSF49777">
    <property type="entry name" value="PEBP-like"/>
    <property type="match status" value="1"/>
</dbReference>
<evidence type="ECO:0000256" key="6">
    <source>
        <dbReference type="ARBA" id="ARBA00023274"/>
    </source>
</evidence>
<dbReference type="OrthoDB" id="2153661at2759"/>
<keyword evidence="5" id="KW-0496">Mitochondrion</keyword>
<evidence type="ECO:0000256" key="4">
    <source>
        <dbReference type="ARBA" id="ARBA00023054"/>
    </source>
</evidence>
<evidence type="ECO:0000256" key="9">
    <source>
        <dbReference type="ARBA" id="ARBA00041206"/>
    </source>
</evidence>
<organism evidence="11 12">
    <name type="scientific">Scleropages formosus</name>
    <name type="common">Asian bonytongue</name>
    <name type="synonym">Osteoglossum formosum</name>
    <dbReference type="NCBI Taxonomy" id="113540"/>
    <lineage>
        <taxon>Eukaryota</taxon>
        <taxon>Metazoa</taxon>
        <taxon>Chordata</taxon>
        <taxon>Craniata</taxon>
        <taxon>Vertebrata</taxon>
        <taxon>Euteleostomi</taxon>
        <taxon>Actinopterygii</taxon>
        <taxon>Neopterygii</taxon>
        <taxon>Teleostei</taxon>
        <taxon>Osteoglossocephala</taxon>
        <taxon>Osteoglossomorpha</taxon>
        <taxon>Osteoglossiformes</taxon>
        <taxon>Osteoglossidae</taxon>
        <taxon>Scleropages</taxon>
    </lineage>
</organism>
<proteinExistence type="inferred from homology"/>
<dbReference type="Ensembl" id="ENSSFOT00015004490.2">
    <property type="protein sequence ID" value="ENSSFOP00015004421.2"/>
    <property type="gene ID" value="ENSSFOG00015002905.2"/>
</dbReference>
<dbReference type="FunFam" id="3.90.280.10:FF:000002">
    <property type="entry name" value="39S ribosomal protein L38, mitochondrial"/>
    <property type="match status" value="1"/>
</dbReference>
<name>A0A8C9R4K4_SCLFO</name>
<evidence type="ECO:0000313" key="12">
    <source>
        <dbReference type="Proteomes" id="UP000694397"/>
    </source>
</evidence>
<gene>
    <name evidence="11" type="primary">MRPL38</name>
    <name evidence="11" type="synonym">mrpl38</name>
</gene>
<dbReference type="GO" id="GO:0005743">
    <property type="term" value="C:mitochondrial inner membrane"/>
    <property type="evidence" value="ECO:0007669"/>
    <property type="project" value="UniProtKB-ARBA"/>
</dbReference>
<evidence type="ECO:0000256" key="5">
    <source>
        <dbReference type="ARBA" id="ARBA00023128"/>
    </source>
</evidence>
<dbReference type="InterPro" id="IPR035810">
    <property type="entry name" value="PEBP_euk"/>
</dbReference>
<evidence type="ECO:0000256" key="2">
    <source>
        <dbReference type="ARBA" id="ARBA00022946"/>
    </source>
</evidence>
<comment type="subcellular location">
    <subcellularLocation>
        <location evidence="1">Mitochondrion</location>
    </subcellularLocation>
</comment>
<evidence type="ECO:0000256" key="7">
    <source>
        <dbReference type="ARBA" id="ARBA00038016"/>
    </source>
</evidence>
<dbReference type="GO" id="GO:0005762">
    <property type="term" value="C:mitochondrial large ribosomal subunit"/>
    <property type="evidence" value="ECO:0007669"/>
    <property type="project" value="TreeGrafter"/>
</dbReference>
<dbReference type="InterPro" id="IPR036610">
    <property type="entry name" value="PEBP-like_sf"/>
</dbReference>
<evidence type="ECO:0000256" key="1">
    <source>
        <dbReference type="ARBA" id="ARBA00004173"/>
    </source>
</evidence>
<dbReference type="PANTHER" id="PTHR11362:SF133">
    <property type="entry name" value="LARGE RIBOSOMAL SUBUNIT PROTEIN ML38"/>
    <property type="match status" value="1"/>
</dbReference>
<dbReference type="CDD" id="cd00866">
    <property type="entry name" value="PEBP_euk"/>
    <property type="match status" value="1"/>
</dbReference>
<dbReference type="InterPro" id="IPR008914">
    <property type="entry name" value="PEBP"/>
</dbReference>
<keyword evidence="6" id="KW-0687">Ribonucleoprotein</keyword>
<evidence type="ECO:0000256" key="3">
    <source>
        <dbReference type="ARBA" id="ARBA00022980"/>
    </source>
</evidence>
<evidence type="ECO:0000313" key="11">
    <source>
        <dbReference type="Ensembl" id="ENSSFOP00015004421.2"/>
    </source>
</evidence>
<accession>A0A8C9R4K4</accession>
<evidence type="ECO:0000256" key="10">
    <source>
        <dbReference type="SAM" id="MobiDB-lite"/>
    </source>
</evidence>
<keyword evidence="12" id="KW-1185">Reference proteome</keyword>
<keyword evidence="4" id="KW-0175">Coiled coil</keyword>
<protein>
    <recommendedName>
        <fullName evidence="8">Large ribosomal subunit protein mL38</fullName>
    </recommendedName>
    <alternativeName>
        <fullName evidence="9">39S ribosomal protein L38, mitochondrial</fullName>
    </alternativeName>
</protein>
<reference evidence="11" key="2">
    <citation type="submission" date="2025-08" db="UniProtKB">
        <authorList>
            <consortium name="Ensembl"/>
        </authorList>
    </citation>
    <scope>IDENTIFICATION</scope>
</reference>